<gene>
    <name evidence="1" type="ORF">QO018_005421</name>
</gene>
<reference evidence="1 2" key="1">
    <citation type="submission" date="2023-07" db="EMBL/GenBank/DDBJ databases">
        <title>Genomic Encyclopedia of Type Strains, Phase IV (KMG-IV): sequencing the most valuable type-strain genomes for metagenomic binning, comparative biology and taxonomic classification.</title>
        <authorList>
            <person name="Goeker M."/>
        </authorList>
    </citation>
    <scope>NUCLEOTIDE SEQUENCE [LARGE SCALE GENOMIC DNA]</scope>
    <source>
        <strain evidence="1 2">DSM 19922</strain>
    </source>
</reference>
<name>A0ABU0MT71_9PROT</name>
<dbReference type="RefSeq" id="WP_209989419.1">
    <property type="nucleotide sequence ID" value="NZ_JAGINO010000028.1"/>
</dbReference>
<proteinExistence type="predicted"/>
<dbReference type="EMBL" id="JAUSVU010000028">
    <property type="protein sequence ID" value="MDQ0536524.1"/>
    <property type="molecule type" value="Genomic_DNA"/>
</dbReference>
<evidence type="ECO:0000313" key="2">
    <source>
        <dbReference type="Proteomes" id="UP001244552"/>
    </source>
</evidence>
<sequence>MDTLSIEIAAQYPDAIAPHVVAALERVNLSRRTFLLASDVGGMVELDLVGAGQQLPYWSAEAFRGRADRPETRDEDDHIEALAAGIARRAAARILAGIDRERAAIAWRLEQISASAHARMRNADSIRALRGELAAVTSQAWLYDSLIERHGRNIIDILARA</sequence>
<accession>A0ABU0MT71</accession>
<comment type="caution">
    <text evidence="1">The sequence shown here is derived from an EMBL/GenBank/DDBJ whole genome shotgun (WGS) entry which is preliminary data.</text>
</comment>
<evidence type="ECO:0000313" key="1">
    <source>
        <dbReference type="EMBL" id="MDQ0536524.1"/>
    </source>
</evidence>
<keyword evidence="2" id="KW-1185">Reference proteome</keyword>
<protein>
    <submittedName>
        <fullName evidence="1">Uncharacterized protein</fullName>
    </submittedName>
</protein>
<organism evidence="1 2">
    <name type="scientific">Azospirillum picis</name>
    <dbReference type="NCBI Taxonomy" id="488438"/>
    <lineage>
        <taxon>Bacteria</taxon>
        <taxon>Pseudomonadati</taxon>
        <taxon>Pseudomonadota</taxon>
        <taxon>Alphaproteobacteria</taxon>
        <taxon>Rhodospirillales</taxon>
        <taxon>Azospirillaceae</taxon>
        <taxon>Azospirillum</taxon>
    </lineage>
</organism>
<dbReference type="Proteomes" id="UP001244552">
    <property type="component" value="Unassembled WGS sequence"/>
</dbReference>